<organism evidence="1">
    <name type="scientific">Mytilinidion resinicola</name>
    <dbReference type="NCBI Taxonomy" id="574789"/>
    <lineage>
        <taxon>Eukaryota</taxon>
        <taxon>Fungi</taxon>
        <taxon>Dikarya</taxon>
        <taxon>Ascomycota</taxon>
        <taxon>Pezizomycotina</taxon>
        <taxon>Dothideomycetes</taxon>
        <taxon>Pleosporomycetidae</taxon>
        <taxon>Mytilinidiales</taxon>
        <taxon>Mytilinidiaceae</taxon>
        <taxon>Mytilinidion</taxon>
    </lineage>
</organism>
<dbReference type="RefSeq" id="XP_033579505.1">
    <property type="nucleotide sequence ID" value="XM_033713873.1"/>
</dbReference>
<evidence type="ECO:0000313" key="2">
    <source>
        <dbReference type="Proteomes" id="UP000504636"/>
    </source>
</evidence>
<dbReference type="PROSITE" id="PS51257">
    <property type="entry name" value="PROKAR_LIPOPROTEIN"/>
    <property type="match status" value="1"/>
</dbReference>
<evidence type="ECO:0000313" key="3">
    <source>
        <dbReference type="RefSeq" id="XP_033579505.1"/>
    </source>
</evidence>
<dbReference type="Proteomes" id="UP000504636">
    <property type="component" value="Unplaced"/>
</dbReference>
<gene>
    <name evidence="1 3" type="ORF">BDZ99DRAFT_269009</name>
</gene>
<protein>
    <submittedName>
        <fullName evidence="1 3">Uncharacterized protein</fullName>
    </submittedName>
</protein>
<dbReference type="AlphaFoldDB" id="A0A6A6YUT9"/>
<sequence length="78" mass="8618">MPVGADKLRLLKAGEHDGCLVPCHVCLVFACSKHSGLQTREQLSNHHEDGEEGSLLQAIMAQHLHLWLRGNLLREVIG</sequence>
<name>A0A6A6YUT9_9PEZI</name>
<evidence type="ECO:0000313" key="1">
    <source>
        <dbReference type="EMBL" id="KAF2812541.1"/>
    </source>
</evidence>
<reference evidence="3" key="2">
    <citation type="submission" date="2020-04" db="EMBL/GenBank/DDBJ databases">
        <authorList>
            <consortium name="NCBI Genome Project"/>
        </authorList>
    </citation>
    <scope>NUCLEOTIDE SEQUENCE</scope>
    <source>
        <strain evidence="3">CBS 304.34</strain>
    </source>
</reference>
<accession>A0A6A6YUT9</accession>
<reference evidence="1 3" key="1">
    <citation type="journal article" date="2020" name="Stud. Mycol.">
        <title>101 Dothideomycetes genomes: a test case for predicting lifestyles and emergence of pathogens.</title>
        <authorList>
            <person name="Haridas S."/>
            <person name="Albert R."/>
            <person name="Binder M."/>
            <person name="Bloem J."/>
            <person name="Labutti K."/>
            <person name="Salamov A."/>
            <person name="Andreopoulos B."/>
            <person name="Baker S."/>
            <person name="Barry K."/>
            <person name="Bills G."/>
            <person name="Bluhm B."/>
            <person name="Cannon C."/>
            <person name="Castanera R."/>
            <person name="Culley D."/>
            <person name="Daum C."/>
            <person name="Ezra D."/>
            <person name="Gonzalez J."/>
            <person name="Henrissat B."/>
            <person name="Kuo A."/>
            <person name="Liang C."/>
            <person name="Lipzen A."/>
            <person name="Lutzoni F."/>
            <person name="Magnuson J."/>
            <person name="Mondo S."/>
            <person name="Nolan M."/>
            <person name="Ohm R."/>
            <person name="Pangilinan J."/>
            <person name="Park H.-J."/>
            <person name="Ramirez L."/>
            <person name="Alfaro M."/>
            <person name="Sun H."/>
            <person name="Tritt A."/>
            <person name="Yoshinaga Y."/>
            <person name="Zwiers L.-H."/>
            <person name="Turgeon B."/>
            <person name="Goodwin S."/>
            <person name="Spatafora J."/>
            <person name="Crous P."/>
            <person name="Grigoriev I."/>
        </authorList>
    </citation>
    <scope>NUCLEOTIDE SEQUENCE</scope>
    <source>
        <strain evidence="1 3">CBS 304.34</strain>
    </source>
</reference>
<dbReference type="EMBL" id="MU003697">
    <property type="protein sequence ID" value="KAF2812541.1"/>
    <property type="molecule type" value="Genomic_DNA"/>
</dbReference>
<proteinExistence type="predicted"/>
<keyword evidence="2" id="KW-1185">Reference proteome</keyword>
<reference evidence="3" key="3">
    <citation type="submission" date="2025-04" db="UniProtKB">
        <authorList>
            <consortium name="RefSeq"/>
        </authorList>
    </citation>
    <scope>IDENTIFICATION</scope>
    <source>
        <strain evidence="3">CBS 304.34</strain>
    </source>
</reference>
<dbReference type="GeneID" id="54454766"/>